<dbReference type="EnsemblPlants" id="OMERI05G21650.1">
    <property type="protein sequence ID" value="OMERI05G21650.1"/>
    <property type="gene ID" value="OMERI05G21650"/>
</dbReference>
<feature type="region of interest" description="Disordered" evidence="1">
    <location>
        <begin position="1"/>
        <end position="65"/>
    </location>
</feature>
<protein>
    <submittedName>
        <fullName evidence="2">Uncharacterized protein</fullName>
    </submittedName>
</protein>
<reference evidence="2" key="2">
    <citation type="submission" date="2018-05" db="EMBL/GenBank/DDBJ databases">
        <title>OmerRS3 (Oryza meridionalis Reference Sequence Version 3).</title>
        <authorList>
            <person name="Zhang J."/>
            <person name="Kudrna D."/>
            <person name="Lee S."/>
            <person name="Talag J."/>
            <person name="Welchert J."/>
            <person name="Wing R.A."/>
        </authorList>
    </citation>
    <scope>NUCLEOTIDE SEQUENCE [LARGE SCALE GENOMIC DNA]</scope>
    <source>
        <strain evidence="2">cv. OR44</strain>
    </source>
</reference>
<evidence type="ECO:0000256" key="1">
    <source>
        <dbReference type="SAM" id="MobiDB-lite"/>
    </source>
</evidence>
<evidence type="ECO:0000313" key="3">
    <source>
        <dbReference type="Proteomes" id="UP000008021"/>
    </source>
</evidence>
<reference evidence="2" key="1">
    <citation type="submission" date="2015-04" db="UniProtKB">
        <authorList>
            <consortium name="EnsemblPlants"/>
        </authorList>
    </citation>
    <scope>IDENTIFICATION</scope>
</reference>
<name>A0A0E0DUB3_9ORYZ</name>
<keyword evidence="3" id="KW-1185">Reference proteome</keyword>
<dbReference type="Proteomes" id="UP000008021">
    <property type="component" value="Chromosome 5"/>
</dbReference>
<accession>A0A0E0DUB3</accession>
<evidence type="ECO:0000313" key="2">
    <source>
        <dbReference type="EnsemblPlants" id="OMERI05G21650.1"/>
    </source>
</evidence>
<dbReference type="Gramene" id="OMERI05G21650.1">
    <property type="protein sequence ID" value="OMERI05G21650.1"/>
    <property type="gene ID" value="OMERI05G21650"/>
</dbReference>
<sequence length="65" mass="7102">MVHDDHSAGQATTTEGRARRERQRGAGTQLRAQRTTGTVRGWGGEWWTATPNPIAPASSAHTRFT</sequence>
<organism evidence="2">
    <name type="scientific">Oryza meridionalis</name>
    <dbReference type="NCBI Taxonomy" id="40149"/>
    <lineage>
        <taxon>Eukaryota</taxon>
        <taxon>Viridiplantae</taxon>
        <taxon>Streptophyta</taxon>
        <taxon>Embryophyta</taxon>
        <taxon>Tracheophyta</taxon>
        <taxon>Spermatophyta</taxon>
        <taxon>Magnoliopsida</taxon>
        <taxon>Liliopsida</taxon>
        <taxon>Poales</taxon>
        <taxon>Poaceae</taxon>
        <taxon>BOP clade</taxon>
        <taxon>Oryzoideae</taxon>
        <taxon>Oryzeae</taxon>
        <taxon>Oryzinae</taxon>
        <taxon>Oryza</taxon>
    </lineage>
</organism>
<dbReference type="HOGENOM" id="CLU_2853581_0_0_1"/>
<dbReference type="AlphaFoldDB" id="A0A0E0DUB3"/>
<proteinExistence type="predicted"/>